<dbReference type="EMBL" id="CP001614">
    <property type="protein sequence ID" value="ACR14295.1"/>
    <property type="molecule type" value="Genomic_DNA"/>
</dbReference>
<dbReference type="Proteomes" id="UP000009080">
    <property type="component" value="Chromosome"/>
</dbReference>
<keyword evidence="2" id="KW-1185">Reference proteome</keyword>
<dbReference type="HOGENOM" id="CLU_3240756_0_0_6"/>
<name>C5BS46_TERTT</name>
<dbReference type="KEGG" id="ttu:TERTU_3660"/>
<dbReference type="STRING" id="377629.TERTU_3660"/>
<protein>
    <submittedName>
        <fullName evidence="1">Uncharacterized protein</fullName>
    </submittedName>
</protein>
<dbReference type="AlphaFoldDB" id="C5BS46"/>
<evidence type="ECO:0000313" key="1">
    <source>
        <dbReference type="EMBL" id="ACR14295.1"/>
    </source>
</evidence>
<organism evidence="1 2">
    <name type="scientific">Teredinibacter turnerae (strain ATCC 39867 / T7901)</name>
    <dbReference type="NCBI Taxonomy" id="377629"/>
    <lineage>
        <taxon>Bacteria</taxon>
        <taxon>Pseudomonadati</taxon>
        <taxon>Pseudomonadota</taxon>
        <taxon>Gammaproteobacteria</taxon>
        <taxon>Cellvibrionales</taxon>
        <taxon>Cellvibrionaceae</taxon>
        <taxon>Teredinibacter</taxon>
    </lineage>
</organism>
<reference evidence="1 2" key="1">
    <citation type="journal article" date="2009" name="PLoS ONE">
        <title>The complete genome of Teredinibacter turnerae T7901: an intracellular endosymbiont of marine wood-boring bivalves (shipworms).</title>
        <authorList>
            <person name="Yang J.C."/>
            <person name="Madupu R."/>
            <person name="Durkin A.S."/>
            <person name="Ekborg N.A."/>
            <person name="Pedamallu C.S."/>
            <person name="Hostetler J.B."/>
            <person name="Radune D."/>
            <person name="Toms B.S."/>
            <person name="Henrissat B."/>
            <person name="Coutinho P.M."/>
            <person name="Schwarz S."/>
            <person name="Field L."/>
            <person name="Trindade-Silva A.E."/>
            <person name="Soares C.A.G."/>
            <person name="Elshahawi S."/>
            <person name="Hanora A."/>
            <person name="Schmidt E.W."/>
            <person name="Haygood M.G."/>
            <person name="Posfai J."/>
            <person name="Benner J."/>
            <person name="Madinger C."/>
            <person name="Nove J."/>
            <person name="Anton B."/>
            <person name="Chaudhary K."/>
            <person name="Foster J."/>
            <person name="Holman A."/>
            <person name="Kumar S."/>
            <person name="Lessard P.A."/>
            <person name="Luyten Y.A."/>
            <person name="Slatko B."/>
            <person name="Wood N."/>
            <person name="Wu B."/>
            <person name="Teplitski M."/>
            <person name="Mougous J.D."/>
            <person name="Ward N."/>
            <person name="Eisen J.A."/>
            <person name="Badger J.H."/>
            <person name="Distel D.L."/>
        </authorList>
    </citation>
    <scope>NUCLEOTIDE SEQUENCE [LARGE SCALE GENOMIC DNA]</scope>
    <source>
        <strain evidence="2">ATCC 39867 / T7901</strain>
    </source>
</reference>
<evidence type="ECO:0000313" key="2">
    <source>
        <dbReference type="Proteomes" id="UP000009080"/>
    </source>
</evidence>
<sequence length="43" mass="5095">MNEDVYSINIIVNQCVAGEDIWRWEKGKCLMNLFLGLMSFHYL</sequence>
<accession>C5BS46</accession>
<proteinExistence type="predicted"/>
<gene>
    <name evidence="1" type="ordered locus">TERTU_3660</name>
</gene>